<evidence type="ECO:0000256" key="3">
    <source>
        <dbReference type="ARBA" id="ARBA00022692"/>
    </source>
</evidence>
<name>A0A1G8TTJ9_9BACI</name>
<evidence type="ECO:0000256" key="2">
    <source>
        <dbReference type="ARBA" id="ARBA00007511"/>
    </source>
</evidence>
<feature type="transmembrane region" description="Helical" evidence="6">
    <location>
        <begin position="133"/>
        <end position="154"/>
    </location>
</feature>
<accession>A0A1G8TTJ9</accession>
<feature type="transmembrane region" description="Helical" evidence="6">
    <location>
        <begin position="69"/>
        <end position="87"/>
    </location>
</feature>
<dbReference type="AlphaFoldDB" id="A0A1G8TTJ9"/>
<keyword evidence="5 6" id="KW-0472">Membrane</keyword>
<reference evidence="8" key="1">
    <citation type="submission" date="2016-10" db="EMBL/GenBank/DDBJ databases">
        <authorList>
            <person name="Varghese N."/>
            <person name="Submissions S."/>
        </authorList>
    </citation>
    <scope>NUCLEOTIDE SEQUENCE [LARGE SCALE GENOMIC DNA]</scope>
    <source>
        <strain evidence="8">DSM 4771</strain>
    </source>
</reference>
<dbReference type="PANTHER" id="PTHR30238">
    <property type="entry name" value="MEMBRANE BOUND PREDICTED REDOX MODULATOR"/>
    <property type="match status" value="1"/>
</dbReference>
<evidence type="ECO:0000313" key="8">
    <source>
        <dbReference type="Proteomes" id="UP000199225"/>
    </source>
</evidence>
<evidence type="ECO:0000256" key="4">
    <source>
        <dbReference type="ARBA" id="ARBA00022989"/>
    </source>
</evidence>
<evidence type="ECO:0000313" key="7">
    <source>
        <dbReference type="EMBL" id="SDJ44842.1"/>
    </source>
</evidence>
<dbReference type="EMBL" id="FNEV01000005">
    <property type="protein sequence ID" value="SDJ44842.1"/>
    <property type="molecule type" value="Genomic_DNA"/>
</dbReference>
<comment type="similarity">
    <text evidence="2">Belongs to the TerC family.</text>
</comment>
<evidence type="ECO:0000256" key="5">
    <source>
        <dbReference type="ARBA" id="ARBA00023136"/>
    </source>
</evidence>
<organism evidence="7 8">
    <name type="scientific">Salimicrobium halophilum</name>
    <dbReference type="NCBI Taxonomy" id="86666"/>
    <lineage>
        <taxon>Bacteria</taxon>
        <taxon>Bacillati</taxon>
        <taxon>Bacillota</taxon>
        <taxon>Bacilli</taxon>
        <taxon>Bacillales</taxon>
        <taxon>Bacillaceae</taxon>
        <taxon>Salimicrobium</taxon>
    </lineage>
</organism>
<keyword evidence="3 6" id="KW-0812">Transmembrane</keyword>
<feature type="transmembrane region" description="Helical" evidence="6">
    <location>
        <begin position="191"/>
        <end position="214"/>
    </location>
</feature>
<dbReference type="OrthoDB" id="5295733at2"/>
<gene>
    <name evidence="7" type="ORF">SAMN04490247_1958</name>
</gene>
<dbReference type="NCBIfam" id="TIGR03717">
    <property type="entry name" value="R_switched_YjbE"/>
    <property type="match status" value="1"/>
</dbReference>
<dbReference type="InterPro" id="IPR005496">
    <property type="entry name" value="Integral_membrane_TerC"/>
</dbReference>
<keyword evidence="4 6" id="KW-1133">Transmembrane helix</keyword>
<protein>
    <submittedName>
        <fullName evidence="7">Integral membrane protein, YjbE family</fullName>
    </submittedName>
</protein>
<dbReference type="RefSeq" id="WP_093193684.1">
    <property type="nucleotide sequence ID" value="NZ_FNEV01000005.1"/>
</dbReference>
<feature type="transmembrane region" description="Helical" evidence="6">
    <location>
        <begin position="161"/>
        <end position="179"/>
    </location>
</feature>
<proteinExistence type="inferred from homology"/>
<dbReference type="Pfam" id="PF03741">
    <property type="entry name" value="TerC"/>
    <property type="match status" value="1"/>
</dbReference>
<dbReference type="STRING" id="86666.SAMN04490247_1958"/>
<feature type="transmembrane region" description="Helical" evidence="6">
    <location>
        <begin position="42"/>
        <end position="63"/>
    </location>
</feature>
<dbReference type="PANTHER" id="PTHR30238:SF4">
    <property type="entry name" value="SLL1022 PROTEIN"/>
    <property type="match status" value="1"/>
</dbReference>
<dbReference type="GO" id="GO:0016020">
    <property type="term" value="C:membrane"/>
    <property type="evidence" value="ECO:0007669"/>
    <property type="project" value="UniProtKB-SubCell"/>
</dbReference>
<feature type="transmembrane region" description="Helical" evidence="6">
    <location>
        <begin position="6"/>
        <end position="30"/>
    </location>
</feature>
<sequence>MDLDMLEPILLIITIDLVLGGDNAVVIALACRHLPDSERKKAIFFGTGLAIGCRIFMTAVAIYLLQIPFLTVIGGILLLYISIQLLNPKEAELSVSGGVSAWQAIRTIVTADIVMGFDNVLAIAGASENRLTYVIFGLLLSVPIIIWGSTLILKVLDRFPLFLYIGTGILAYTSGQLILQNEKVSETVTQIAYGPILFSMFLVVFVLWTGRLLYRTN</sequence>
<comment type="subcellular location">
    <subcellularLocation>
        <location evidence="1">Membrane</location>
        <topology evidence="1">Multi-pass membrane protein</topology>
    </subcellularLocation>
</comment>
<dbReference type="Proteomes" id="UP000199225">
    <property type="component" value="Unassembled WGS sequence"/>
</dbReference>
<evidence type="ECO:0000256" key="6">
    <source>
        <dbReference type="SAM" id="Phobius"/>
    </source>
</evidence>
<keyword evidence="8" id="KW-1185">Reference proteome</keyword>
<dbReference type="InterPro" id="IPR022301">
    <property type="entry name" value="Integral_membrane_YjbE"/>
</dbReference>
<evidence type="ECO:0000256" key="1">
    <source>
        <dbReference type="ARBA" id="ARBA00004141"/>
    </source>
</evidence>